<organism evidence="2 3">
    <name type="scientific">Viridibacillus arvi</name>
    <dbReference type="NCBI Taxonomy" id="263475"/>
    <lineage>
        <taxon>Bacteria</taxon>
        <taxon>Bacillati</taxon>
        <taxon>Bacillota</taxon>
        <taxon>Bacilli</taxon>
        <taxon>Bacillales</taxon>
        <taxon>Caryophanaceae</taxon>
        <taxon>Viridibacillus</taxon>
    </lineage>
</organism>
<dbReference type="OrthoDB" id="1798014at2"/>
<feature type="transmembrane region" description="Helical" evidence="1">
    <location>
        <begin position="111"/>
        <end position="130"/>
    </location>
</feature>
<sequence>MKRFSRYFISLIIIGIMIYFGLSYKLHLEKEASTNYIILPLIRFSFAFPIIIGILLRLPKLIFEIKEKKQWTFDWIKIVVIALPALFIAVSPFLTYTFIGEYFYFANELIVSQSTLLITIGGLIFGYVLIDSLIKERENEIVIDP</sequence>
<gene>
    <name evidence="2" type="ORF">AMD00_05030</name>
</gene>
<keyword evidence="1" id="KW-0472">Membrane</keyword>
<comment type="caution">
    <text evidence="2">The sequence shown here is derived from an EMBL/GenBank/DDBJ whole genome shotgun (WGS) entry which is preliminary data.</text>
</comment>
<keyword evidence="3" id="KW-1185">Reference proteome</keyword>
<proteinExistence type="predicted"/>
<dbReference type="EMBL" id="LILB01000001">
    <property type="protein sequence ID" value="KOO51806.1"/>
    <property type="molecule type" value="Genomic_DNA"/>
</dbReference>
<name>A0A0M0LLD1_9BACL</name>
<dbReference type="Proteomes" id="UP000036867">
    <property type="component" value="Unassembled WGS sequence"/>
</dbReference>
<evidence type="ECO:0000313" key="2">
    <source>
        <dbReference type="EMBL" id="KOO51806.1"/>
    </source>
</evidence>
<evidence type="ECO:0000313" key="3">
    <source>
        <dbReference type="Proteomes" id="UP000036867"/>
    </source>
</evidence>
<feature type="transmembrane region" description="Helical" evidence="1">
    <location>
        <begin position="78"/>
        <end position="99"/>
    </location>
</feature>
<feature type="transmembrane region" description="Helical" evidence="1">
    <location>
        <begin position="7"/>
        <end position="24"/>
    </location>
</feature>
<accession>A0A0M0LLD1</accession>
<evidence type="ECO:0000256" key="1">
    <source>
        <dbReference type="SAM" id="Phobius"/>
    </source>
</evidence>
<feature type="transmembrane region" description="Helical" evidence="1">
    <location>
        <begin position="36"/>
        <end position="58"/>
    </location>
</feature>
<reference evidence="3" key="1">
    <citation type="submission" date="2015-08" db="EMBL/GenBank/DDBJ databases">
        <title>Fjat-10028 dsm 16317.</title>
        <authorList>
            <person name="Liu B."/>
            <person name="Wang J."/>
            <person name="Zhu Y."/>
            <person name="Liu G."/>
            <person name="Chen Q."/>
            <person name="Chen Z."/>
            <person name="Lan J."/>
            <person name="Che J."/>
            <person name="Ge C."/>
            <person name="Shi H."/>
            <person name="Pan Z."/>
            <person name="Liu X."/>
        </authorList>
    </citation>
    <scope>NUCLEOTIDE SEQUENCE [LARGE SCALE GENOMIC DNA]</scope>
    <source>
        <strain evidence="3">DSM 16317</strain>
    </source>
</reference>
<protein>
    <submittedName>
        <fullName evidence="2">Uncharacterized protein</fullName>
    </submittedName>
</protein>
<dbReference type="GeneID" id="301135467"/>
<dbReference type="AlphaFoldDB" id="A0A0M0LLD1"/>
<keyword evidence="1" id="KW-0812">Transmembrane</keyword>
<dbReference type="RefSeq" id="WP_053415970.1">
    <property type="nucleotide sequence ID" value="NZ_LILB01000001.1"/>
</dbReference>
<keyword evidence="1" id="KW-1133">Transmembrane helix</keyword>